<evidence type="ECO:0000313" key="2">
    <source>
        <dbReference type="EMBL" id="KXY48013.1"/>
    </source>
</evidence>
<keyword evidence="1" id="KW-0378">Hydrolase</keyword>
<evidence type="ECO:0000313" key="3">
    <source>
        <dbReference type="Proteomes" id="UP000075476"/>
    </source>
</evidence>
<dbReference type="SUPFAM" id="SSF63817">
    <property type="entry name" value="Sortase"/>
    <property type="match status" value="1"/>
</dbReference>
<proteinExistence type="predicted"/>
<name>A0A9X0SNR9_BACCE</name>
<sequence>MEYENKTYTYKINKHWITDSEDRTVIVEKSEPTLTLTTCYPFDYIGDAPDRYIIESSLLSIR</sequence>
<reference evidence="2 3" key="1">
    <citation type="submission" date="2015-12" db="EMBL/GenBank/DDBJ databases">
        <title>Bacillus cereus Group isolate.</title>
        <authorList>
            <person name="Kovac J."/>
        </authorList>
    </citation>
    <scope>NUCLEOTIDE SEQUENCE [LARGE SCALE GENOMIC DNA]</scope>
    <source>
        <strain evidence="2 3">FSL K6-0073</strain>
    </source>
</reference>
<protein>
    <submittedName>
        <fullName evidence="2">Uncharacterized protein</fullName>
    </submittedName>
</protein>
<comment type="caution">
    <text evidence="2">The sequence shown here is derived from an EMBL/GenBank/DDBJ whole genome shotgun (WGS) entry which is preliminary data.</text>
</comment>
<dbReference type="EMBL" id="LOMO01000024">
    <property type="protein sequence ID" value="KXY48013.1"/>
    <property type="molecule type" value="Genomic_DNA"/>
</dbReference>
<organism evidence="2 3">
    <name type="scientific">Bacillus cereus</name>
    <dbReference type="NCBI Taxonomy" id="1396"/>
    <lineage>
        <taxon>Bacteria</taxon>
        <taxon>Bacillati</taxon>
        <taxon>Bacillota</taxon>
        <taxon>Bacilli</taxon>
        <taxon>Bacillales</taxon>
        <taxon>Bacillaceae</taxon>
        <taxon>Bacillus</taxon>
        <taxon>Bacillus cereus group</taxon>
    </lineage>
</organism>
<dbReference type="InterPro" id="IPR005754">
    <property type="entry name" value="Sortase"/>
</dbReference>
<dbReference type="Gene3D" id="2.40.260.10">
    <property type="entry name" value="Sortase"/>
    <property type="match status" value="1"/>
</dbReference>
<dbReference type="Pfam" id="PF04203">
    <property type="entry name" value="Sortase"/>
    <property type="match status" value="1"/>
</dbReference>
<accession>A0A9X0SNR9</accession>
<evidence type="ECO:0000256" key="1">
    <source>
        <dbReference type="ARBA" id="ARBA00022801"/>
    </source>
</evidence>
<dbReference type="InterPro" id="IPR023365">
    <property type="entry name" value="Sortase_dom-sf"/>
</dbReference>
<dbReference type="AlphaFoldDB" id="A0A9X0SNR9"/>
<dbReference type="GO" id="GO:0016787">
    <property type="term" value="F:hydrolase activity"/>
    <property type="evidence" value="ECO:0007669"/>
    <property type="project" value="UniProtKB-KW"/>
</dbReference>
<gene>
    <name evidence="2" type="ORF">AT268_26735</name>
</gene>
<dbReference type="Proteomes" id="UP000075476">
    <property type="component" value="Unassembled WGS sequence"/>
</dbReference>